<keyword evidence="2" id="KW-1185">Reference proteome</keyword>
<accession>A0ACC0WLK0</accession>
<dbReference type="Proteomes" id="UP001163321">
    <property type="component" value="Chromosome 11"/>
</dbReference>
<comment type="caution">
    <text evidence="1">The sequence shown here is derived from an EMBL/GenBank/DDBJ whole genome shotgun (WGS) entry which is preliminary data.</text>
</comment>
<evidence type="ECO:0000313" key="2">
    <source>
        <dbReference type="Proteomes" id="UP001163321"/>
    </source>
</evidence>
<name>A0ACC0WLK0_9STRA</name>
<organism evidence="1 2">
    <name type="scientific">Peronosclerospora sorghi</name>
    <dbReference type="NCBI Taxonomy" id="230839"/>
    <lineage>
        <taxon>Eukaryota</taxon>
        <taxon>Sar</taxon>
        <taxon>Stramenopiles</taxon>
        <taxon>Oomycota</taxon>
        <taxon>Peronosporomycetes</taxon>
        <taxon>Peronosporales</taxon>
        <taxon>Peronosporaceae</taxon>
        <taxon>Peronosclerospora</taxon>
    </lineage>
</organism>
<protein>
    <submittedName>
        <fullName evidence="1">Uncharacterized protein</fullName>
    </submittedName>
</protein>
<evidence type="ECO:0000313" key="1">
    <source>
        <dbReference type="EMBL" id="KAI9919627.1"/>
    </source>
</evidence>
<proteinExistence type="predicted"/>
<dbReference type="EMBL" id="CM047590">
    <property type="protein sequence ID" value="KAI9919627.1"/>
    <property type="molecule type" value="Genomic_DNA"/>
</dbReference>
<sequence length="175" mass="19691">MRESTTARLALEKGTSRPHTTRRRGIHIASTCPRRIIPAAPILLLPPLVISRIEQHSTVFTRPKTQWVRVPLLLALVGLAFRFRLPLTFGLFRQTAQLDTKYLEPELQHAKQKQQGQPKLSLNGRQHFNEYPDLTASTRLVLIPKIILMMGIGFQGGCGIHKENQPVSPLHGRSG</sequence>
<reference evidence="1 2" key="1">
    <citation type="journal article" date="2022" name="bioRxiv">
        <title>The genome of the oomycete Peronosclerospora sorghi, a cosmopolitan pathogen of maize and sorghum, is inflated with dispersed pseudogenes.</title>
        <authorList>
            <person name="Fletcher K."/>
            <person name="Martin F."/>
            <person name="Isakeit T."/>
            <person name="Cavanaugh K."/>
            <person name="Magill C."/>
            <person name="Michelmore R."/>
        </authorList>
    </citation>
    <scope>NUCLEOTIDE SEQUENCE [LARGE SCALE GENOMIC DNA]</scope>
    <source>
        <strain evidence="1">P6</strain>
    </source>
</reference>
<gene>
    <name evidence="1" type="ORF">PsorP6_017776</name>
</gene>